<dbReference type="RefSeq" id="WP_053997950.1">
    <property type="nucleotide sequence ID" value="NZ_JXMU01000003.1"/>
</dbReference>
<keyword evidence="1" id="KW-0472">Membrane</keyword>
<feature type="transmembrane region" description="Helical" evidence="1">
    <location>
        <begin position="173"/>
        <end position="191"/>
    </location>
</feature>
<evidence type="ECO:0000313" key="3">
    <source>
        <dbReference type="Proteomes" id="UP000038011"/>
    </source>
</evidence>
<feature type="transmembrane region" description="Helical" evidence="1">
    <location>
        <begin position="95"/>
        <end position="111"/>
    </location>
</feature>
<keyword evidence="3" id="KW-1185">Reference proteome</keyword>
<feature type="transmembrane region" description="Helical" evidence="1">
    <location>
        <begin position="50"/>
        <end position="74"/>
    </location>
</feature>
<dbReference type="PATRIC" id="fig|1514904.3.peg.2409"/>
<sequence length="253" mass="28380">MDEKTILRARDFWTSIVLFVASLFFLFQTSKIPFFNSASAGVDSAQWYDSAALVPFGIFGILLVLSIVLFVISIRDGGAKVALSAVGLDIDLHEIKRLFSISLILAAYIFALVPRVDFIICSALMITALIWGYHRGFRPVTYIATAAVIVPSLYALIVNFPQSQWGKPHDDDWFTLVSFLALTATMFVVEFRAKKIDRVIKVTPVVAVLCPLILVLAMAFGFRQNVPNRTGLLFSQIEYNYYVNLRPLWQGKK</sequence>
<feature type="transmembrane region" description="Helical" evidence="1">
    <location>
        <begin position="203"/>
        <end position="222"/>
    </location>
</feature>
<organism evidence="2 3">
    <name type="scientific">Ahrensia marina</name>
    <dbReference type="NCBI Taxonomy" id="1514904"/>
    <lineage>
        <taxon>Bacteria</taxon>
        <taxon>Pseudomonadati</taxon>
        <taxon>Pseudomonadota</taxon>
        <taxon>Alphaproteobacteria</taxon>
        <taxon>Hyphomicrobiales</taxon>
        <taxon>Ahrensiaceae</taxon>
        <taxon>Ahrensia</taxon>
    </lineage>
</organism>
<protein>
    <recommendedName>
        <fullName evidence="4">Tripartite tricarboxylate transporter TctB family protein</fullName>
    </recommendedName>
</protein>
<feature type="transmembrane region" description="Helical" evidence="1">
    <location>
        <begin position="117"/>
        <end position="133"/>
    </location>
</feature>
<feature type="transmembrane region" description="Helical" evidence="1">
    <location>
        <begin position="12"/>
        <end position="30"/>
    </location>
</feature>
<proteinExistence type="predicted"/>
<accession>A0A0N0VMA6</accession>
<evidence type="ECO:0000256" key="1">
    <source>
        <dbReference type="SAM" id="Phobius"/>
    </source>
</evidence>
<dbReference type="EMBL" id="JXMU01000003">
    <property type="protein sequence ID" value="KPB02334.1"/>
    <property type="molecule type" value="Genomic_DNA"/>
</dbReference>
<gene>
    <name evidence="2" type="ORF">SU32_03495</name>
</gene>
<dbReference type="OrthoDB" id="7824936at2"/>
<evidence type="ECO:0000313" key="2">
    <source>
        <dbReference type="EMBL" id="KPB02334.1"/>
    </source>
</evidence>
<evidence type="ECO:0008006" key="4">
    <source>
        <dbReference type="Google" id="ProtNLM"/>
    </source>
</evidence>
<name>A0A0N0VMA6_9HYPH</name>
<reference evidence="2 3" key="1">
    <citation type="submission" date="2015-01" db="EMBL/GenBank/DDBJ databases">
        <title>Ahrensia donghaiensis sp. nov., a novel dimethylsulphoniopropionate-cleavage bacterium isolated from seawater and emended descriptions of the genus Ahrensia and Ahrensia kielensis.</title>
        <authorList>
            <person name="Liu J."/>
        </authorList>
    </citation>
    <scope>NUCLEOTIDE SEQUENCE [LARGE SCALE GENOMIC DNA]</scope>
    <source>
        <strain evidence="2 3">LZD062</strain>
    </source>
</reference>
<keyword evidence="1" id="KW-0812">Transmembrane</keyword>
<feature type="transmembrane region" description="Helical" evidence="1">
    <location>
        <begin position="140"/>
        <end position="161"/>
    </location>
</feature>
<dbReference type="STRING" id="1514904.SU32_03495"/>
<comment type="caution">
    <text evidence="2">The sequence shown here is derived from an EMBL/GenBank/DDBJ whole genome shotgun (WGS) entry which is preliminary data.</text>
</comment>
<dbReference type="Proteomes" id="UP000038011">
    <property type="component" value="Unassembled WGS sequence"/>
</dbReference>
<keyword evidence="1" id="KW-1133">Transmembrane helix</keyword>
<dbReference type="AlphaFoldDB" id="A0A0N0VMA6"/>